<dbReference type="Gene3D" id="3.10.310.10">
    <property type="entry name" value="Diaminopimelate Epimerase, Chain A, domain 1"/>
    <property type="match status" value="2"/>
</dbReference>
<evidence type="ECO:0000256" key="1">
    <source>
        <dbReference type="ARBA" id="ARBA00005196"/>
    </source>
</evidence>
<dbReference type="RefSeq" id="WP_077412830.1">
    <property type="nucleotide sequence ID" value="NZ_JBHRTS010000001.1"/>
</dbReference>
<dbReference type="SUPFAM" id="SSF54506">
    <property type="entry name" value="Diaminopimelate epimerase-like"/>
    <property type="match status" value="2"/>
</dbReference>
<evidence type="ECO:0000256" key="2">
    <source>
        <dbReference type="ARBA" id="ARBA00010219"/>
    </source>
</evidence>
<evidence type="ECO:0000313" key="11">
    <source>
        <dbReference type="Proteomes" id="UP001595533"/>
    </source>
</evidence>
<proteinExistence type="inferred from homology"/>
<comment type="subcellular location">
    <subcellularLocation>
        <location evidence="8">Cytoplasm</location>
    </subcellularLocation>
</comment>
<comment type="function">
    <text evidence="8">Catalyzes the stereoinversion of LL-2,6-diaminopimelate (L,L-DAP) to meso-diaminopimelate (meso-DAP), a precursor of L-lysine and an essential component of the bacterial peptidoglycan.</text>
</comment>
<dbReference type="PROSITE" id="PS01326">
    <property type="entry name" value="DAP_EPIMERASE"/>
    <property type="match status" value="1"/>
</dbReference>
<dbReference type="NCBIfam" id="TIGR00652">
    <property type="entry name" value="DapF"/>
    <property type="match status" value="1"/>
</dbReference>
<gene>
    <name evidence="8 10" type="primary">dapF</name>
    <name evidence="10" type="ORF">ACFODZ_00135</name>
</gene>
<feature type="binding site" evidence="8">
    <location>
        <position position="49"/>
    </location>
    <ligand>
        <name>substrate</name>
    </ligand>
</feature>
<comment type="caution">
    <text evidence="10">The sequence shown here is derived from an EMBL/GenBank/DDBJ whole genome shotgun (WGS) entry which is preliminary data.</text>
</comment>
<accession>A0ABV7J3F1</accession>
<feature type="binding site" evidence="8">
    <location>
        <position position="66"/>
    </location>
    <ligand>
        <name>substrate</name>
    </ligand>
</feature>
<sequence length="258" mass="27736">MISLAFEKLHGLGNDFMLLDWRDGATPLTLNAALIAQWADRRYGVGFDQLIVLSQQPAGIQYQFYNADGGAAEQCGNGQRAIAHYLYRQGELDQPITIMGAGGPVTLSYQDEDHISVELAQKITQQAQTIAGVNGHYVNLGNPHWAYVAEDLQASDLPAISAQARQVHESGVNTEAISRINDQHIRIRVIERGVGETLACGSGACAAAIAAGQLLGTGNPITVSMPGGDVQVNYDLDCDKIKLTGPARLVYRGQINHE</sequence>
<keyword evidence="6 8" id="KW-0413">Isomerase</keyword>
<feature type="binding site" evidence="8">
    <location>
        <begin position="191"/>
        <end position="192"/>
    </location>
    <ligand>
        <name>substrate</name>
    </ligand>
</feature>
<dbReference type="InterPro" id="IPR001653">
    <property type="entry name" value="DAP_epimerase_DapF"/>
</dbReference>
<evidence type="ECO:0000313" key="10">
    <source>
        <dbReference type="EMBL" id="MFC3192633.1"/>
    </source>
</evidence>
<dbReference type="PANTHER" id="PTHR31689">
    <property type="entry name" value="DIAMINOPIMELATE EPIMERASE, CHLOROPLASTIC"/>
    <property type="match status" value="1"/>
</dbReference>
<dbReference type="PANTHER" id="PTHR31689:SF0">
    <property type="entry name" value="DIAMINOPIMELATE EPIMERASE"/>
    <property type="match status" value="1"/>
</dbReference>
<evidence type="ECO:0000256" key="5">
    <source>
        <dbReference type="ARBA" id="ARBA00023154"/>
    </source>
</evidence>
<keyword evidence="8" id="KW-0963">Cytoplasm</keyword>
<feature type="active site" description="Proton donor" evidence="8">
    <location>
        <position position="75"/>
    </location>
</feature>
<dbReference type="InterPro" id="IPR018510">
    <property type="entry name" value="DAP_epimerase_AS"/>
</dbReference>
<organism evidence="10 11">
    <name type="scientific">Marinicella sediminis</name>
    <dbReference type="NCBI Taxonomy" id="1792834"/>
    <lineage>
        <taxon>Bacteria</taxon>
        <taxon>Pseudomonadati</taxon>
        <taxon>Pseudomonadota</taxon>
        <taxon>Gammaproteobacteria</taxon>
        <taxon>Lysobacterales</taxon>
        <taxon>Marinicellaceae</taxon>
        <taxon>Marinicella</taxon>
    </lineage>
</organism>
<feature type="binding site" evidence="8">
    <location>
        <begin position="76"/>
        <end position="77"/>
    </location>
    <ligand>
        <name>substrate</name>
    </ligand>
</feature>
<feature type="site" description="Could be important to modulate the pK values of the two catalytic cysteine residues" evidence="8">
    <location>
        <position position="191"/>
    </location>
</feature>
<feature type="binding site" evidence="8">
    <location>
        <begin position="201"/>
        <end position="202"/>
    </location>
    <ligand>
        <name>substrate</name>
    </ligand>
</feature>
<feature type="active site" evidence="9">
    <location>
        <position position="75"/>
    </location>
</feature>
<dbReference type="EC" id="5.1.1.7" evidence="3 8"/>
<keyword evidence="5 8" id="KW-0457">Lysine biosynthesis</keyword>
<evidence type="ECO:0000256" key="3">
    <source>
        <dbReference type="ARBA" id="ARBA00013080"/>
    </source>
</evidence>
<dbReference type="EMBL" id="JBHRTS010000001">
    <property type="protein sequence ID" value="MFC3192633.1"/>
    <property type="molecule type" value="Genomic_DNA"/>
</dbReference>
<feature type="site" description="Important for dimerization" evidence="8">
    <location>
        <position position="251"/>
    </location>
</feature>
<evidence type="ECO:0000256" key="9">
    <source>
        <dbReference type="PROSITE-ProRule" id="PRU10125"/>
    </source>
</evidence>
<comment type="similarity">
    <text evidence="2 8">Belongs to the diaminopimelate epimerase family.</text>
</comment>
<feature type="binding site" evidence="8">
    <location>
        <position position="142"/>
    </location>
    <ligand>
        <name>substrate</name>
    </ligand>
</feature>
<name>A0ABV7J3F1_9GAMM</name>
<evidence type="ECO:0000256" key="7">
    <source>
        <dbReference type="ARBA" id="ARBA00051712"/>
    </source>
</evidence>
<reference evidence="11" key="1">
    <citation type="journal article" date="2019" name="Int. J. Syst. Evol. Microbiol.">
        <title>The Global Catalogue of Microorganisms (GCM) 10K type strain sequencing project: providing services to taxonomists for standard genome sequencing and annotation.</title>
        <authorList>
            <consortium name="The Broad Institute Genomics Platform"/>
            <consortium name="The Broad Institute Genome Sequencing Center for Infectious Disease"/>
            <person name="Wu L."/>
            <person name="Ma J."/>
        </authorList>
    </citation>
    <scope>NUCLEOTIDE SEQUENCE [LARGE SCALE GENOMIC DNA]</scope>
    <source>
        <strain evidence="11">KCTC 42953</strain>
    </source>
</reference>
<dbReference type="HAMAP" id="MF_00197">
    <property type="entry name" value="DAP_epimerase"/>
    <property type="match status" value="1"/>
</dbReference>
<feature type="binding site" evidence="8">
    <location>
        <position position="14"/>
    </location>
    <ligand>
        <name>substrate</name>
    </ligand>
</feature>
<evidence type="ECO:0000256" key="8">
    <source>
        <dbReference type="HAMAP-Rule" id="MF_00197"/>
    </source>
</evidence>
<feature type="site" description="Could be important to modulate the pK values of the two catalytic cysteine residues" evidence="8">
    <location>
        <position position="144"/>
    </location>
</feature>
<keyword evidence="4 8" id="KW-0028">Amino-acid biosynthesis</keyword>
<dbReference type="Proteomes" id="UP001595533">
    <property type="component" value="Unassembled WGS sequence"/>
</dbReference>
<evidence type="ECO:0000256" key="6">
    <source>
        <dbReference type="ARBA" id="ARBA00023235"/>
    </source>
</evidence>
<comment type="subunit">
    <text evidence="8">Homodimer.</text>
</comment>
<comment type="pathway">
    <text evidence="1 8">Amino-acid biosynthesis; L-lysine biosynthesis via DAP pathway; DL-2,6-diaminopimelate from LL-2,6-diaminopimelate: step 1/1.</text>
</comment>
<dbReference type="Pfam" id="PF01678">
    <property type="entry name" value="DAP_epimerase"/>
    <property type="match status" value="2"/>
</dbReference>
<dbReference type="GO" id="GO:0008837">
    <property type="term" value="F:diaminopimelate epimerase activity"/>
    <property type="evidence" value="ECO:0007669"/>
    <property type="project" value="UniProtKB-EC"/>
</dbReference>
<evidence type="ECO:0000256" key="4">
    <source>
        <dbReference type="ARBA" id="ARBA00022605"/>
    </source>
</evidence>
<feature type="active site" description="Proton acceptor" evidence="8">
    <location>
        <position position="200"/>
    </location>
</feature>
<comment type="catalytic activity">
    <reaction evidence="7 8">
        <text>(2S,6S)-2,6-diaminopimelate = meso-2,6-diaminopimelate</text>
        <dbReference type="Rhea" id="RHEA:15393"/>
        <dbReference type="ChEBI" id="CHEBI:57609"/>
        <dbReference type="ChEBI" id="CHEBI:57791"/>
        <dbReference type="EC" id="5.1.1.7"/>
    </reaction>
</comment>
<feature type="binding site" evidence="8">
    <location>
        <position position="173"/>
    </location>
    <ligand>
        <name>substrate</name>
    </ligand>
</feature>
<protein>
    <recommendedName>
        <fullName evidence="3 8">Diaminopimelate epimerase</fullName>
        <shortName evidence="8">DAP epimerase</shortName>
        <ecNumber evidence="3 8">5.1.1.7</ecNumber>
    </recommendedName>
    <alternativeName>
        <fullName evidence="8">PLP-independent amino acid racemase</fullName>
    </alternativeName>
</protein>
<keyword evidence="11" id="KW-1185">Reference proteome</keyword>